<reference evidence="1 3" key="1">
    <citation type="journal article" date="2014" name="BMC Genomics">
        <title>Genome sequence of Anopheles sinensis provides insight into genetics basis of mosquito competence for malaria parasites.</title>
        <authorList>
            <person name="Zhou D."/>
            <person name="Zhang D."/>
            <person name="Ding G."/>
            <person name="Shi L."/>
            <person name="Hou Q."/>
            <person name="Ye Y."/>
            <person name="Xu Y."/>
            <person name="Zhou H."/>
            <person name="Xiong C."/>
            <person name="Li S."/>
            <person name="Yu J."/>
            <person name="Hong S."/>
            <person name="Yu X."/>
            <person name="Zou P."/>
            <person name="Chen C."/>
            <person name="Chang X."/>
            <person name="Wang W."/>
            <person name="Lv Y."/>
            <person name="Sun Y."/>
            <person name="Ma L."/>
            <person name="Shen B."/>
            <person name="Zhu C."/>
        </authorList>
    </citation>
    <scope>NUCLEOTIDE SEQUENCE [LARGE SCALE GENOMIC DNA]</scope>
</reference>
<evidence type="ECO:0000313" key="2">
    <source>
        <dbReference type="EnsemblMetazoa" id="ASIC020737-PA"/>
    </source>
</evidence>
<dbReference type="EMBL" id="KE525396">
    <property type="protein sequence ID" value="KFB52493.1"/>
    <property type="molecule type" value="Genomic_DNA"/>
</dbReference>
<evidence type="ECO:0000313" key="1">
    <source>
        <dbReference type="EMBL" id="KFB52493.1"/>
    </source>
</evidence>
<sequence length="74" mass="8897">MNLNSMMFRRCEHTVRTVERLEKSYCSSTTTTTTTTTTSTMKRRRPELLFCHEHCRSVAIDLVNFLIRYQYENR</sequence>
<gene>
    <name evidence="1" type="ORF">ZHAS_00020737</name>
</gene>
<dbReference type="VEuPathDB" id="VectorBase:ASIC020737"/>
<dbReference type="EnsemblMetazoa" id="ASIC020737-RA">
    <property type="protein sequence ID" value="ASIC020737-PA"/>
    <property type="gene ID" value="ASIC020737"/>
</dbReference>
<keyword evidence="3" id="KW-1185">Reference proteome</keyword>
<protein>
    <submittedName>
        <fullName evidence="1 2">Uncharacterized protein</fullName>
    </submittedName>
</protein>
<proteinExistence type="predicted"/>
<name>A0A084WQJ9_ANOSI</name>
<organism evidence="1">
    <name type="scientific">Anopheles sinensis</name>
    <name type="common">Mosquito</name>
    <dbReference type="NCBI Taxonomy" id="74873"/>
    <lineage>
        <taxon>Eukaryota</taxon>
        <taxon>Metazoa</taxon>
        <taxon>Ecdysozoa</taxon>
        <taxon>Arthropoda</taxon>
        <taxon>Hexapoda</taxon>
        <taxon>Insecta</taxon>
        <taxon>Pterygota</taxon>
        <taxon>Neoptera</taxon>
        <taxon>Endopterygota</taxon>
        <taxon>Diptera</taxon>
        <taxon>Nematocera</taxon>
        <taxon>Culicoidea</taxon>
        <taxon>Culicidae</taxon>
        <taxon>Anophelinae</taxon>
        <taxon>Anopheles</taxon>
    </lineage>
</organism>
<reference evidence="2" key="2">
    <citation type="submission" date="2020-05" db="UniProtKB">
        <authorList>
            <consortium name="EnsemblMetazoa"/>
        </authorList>
    </citation>
    <scope>IDENTIFICATION</scope>
</reference>
<dbReference type="AlphaFoldDB" id="A0A084WQJ9"/>
<evidence type="ECO:0000313" key="3">
    <source>
        <dbReference type="Proteomes" id="UP000030765"/>
    </source>
</evidence>
<dbReference type="EMBL" id="ATLV01025637">
    <property type="status" value="NOT_ANNOTATED_CDS"/>
    <property type="molecule type" value="Genomic_DNA"/>
</dbReference>
<dbReference type="Proteomes" id="UP000030765">
    <property type="component" value="Unassembled WGS sequence"/>
</dbReference>
<accession>A0A084WQJ9</accession>